<evidence type="ECO:0000313" key="9">
    <source>
        <dbReference type="Proteomes" id="UP000775213"/>
    </source>
</evidence>
<evidence type="ECO:0000256" key="2">
    <source>
        <dbReference type="ARBA" id="ARBA00022670"/>
    </source>
</evidence>
<dbReference type="PROSITE" id="PS00141">
    <property type="entry name" value="ASP_PROTEASE"/>
    <property type="match status" value="1"/>
</dbReference>
<feature type="transmembrane region" description="Helical" evidence="6">
    <location>
        <begin position="76"/>
        <end position="93"/>
    </location>
</feature>
<dbReference type="GO" id="GO:0006508">
    <property type="term" value="P:proteolysis"/>
    <property type="evidence" value="ECO:0007669"/>
    <property type="project" value="UniProtKB-KW"/>
</dbReference>
<evidence type="ECO:0000313" key="8">
    <source>
        <dbReference type="EMBL" id="KAH0467569.1"/>
    </source>
</evidence>
<accession>A0AAV7HIA7</accession>
<evidence type="ECO:0000256" key="6">
    <source>
        <dbReference type="SAM" id="Phobius"/>
    </source>
</evidence>
<dbReference type="Gene3D" id="2.40.70.10">
    <property type="entry name" value="Acid Proteases"/>
    <property type="match status" value="2"/>
</dbReference>
<keyword evidence="3" id="KW-0064">Aspartyl protease</keyword>
<dbReference type="InterPro" id="IPR001969">
    <property type="entry name" value="Aspartic_peptidase_AS"/>
</dbReference>
<evidence type="ECO:0000256" key="4">
    <source>
        <dbReference type="ARBA" id="ARBA00022801"/>
    </source>
</evidence>
<evidence type="ECO:0000256" key="3">
    <source>
        <dbReference type="ARBA" id="ARBA00022750"/>
    </source>
</evidence>
<feature type="active site" evidence="5">
    <location>
        <position position="396"/>
    </location>
</feature>
<dbReference type="GO" id="GO:0004190">
    <property type="term" value="F:aspartic-type endopeptidase activity"/>
    <property type="evidence" value="ECO:0007669"/>
    <property type="project" value="UniProtKB-KW"/>
</dbReference>
<dbReference type="PANTHER" id="PTHR13683:SF316">
    <property type="entry name" value="ASPARTYL PROTEASE APCB1"/>
    <property type="match status" value="1"/>
</dbReference>
<dbReference type="PROSITE" id="PS51767">
    <property type="entry name" value="PEPTIDASE_A1"/>
    <property type="match status" value="1"/>
</dbReference>
<dbReference type="EMBL" id="JAGFBR010000004">
    <property type="protein sequence ID" value="KAH0467569.1"/>
    <property type="molecule type" value="Genomic_DNA"/>
</dbReference>
<keyword evidence="9" id="KW-1185">Reference proteome</keyword>
<organism evidence="8 9">
    <name type="scientific">Dendrobium chrysotoxum</name>
    <name type="common">Orchid</name>
    <dbReference type="NCBI Taxonomy" id="161865"/>
    <lineage>
        <taxon>Eukaryota</taxon>
        <taxon>Viridiplantae</taxon>
        <taxon>Streptophyta</taxon>
        <taxon>Embryophyta</taxon>
        <taxon>Tracheophyta</taxon>
        <taxon>Spermatophyta</taxon>
        <taxon>Magnoliopsida</taxon>
        <taxon>Liliopsida</taxon>
        <taxon>Asparagales</taxon>
        <taxon>Orchidaceae</taxon>
        <taxon>Epidendroideae</taxon>
        <taxon>Malaxideae</taxon>
        <taxon>Dendrobiinae</taxon>
        <taxon>Dendrobium</taxon>
    </lineage>
</organism>
<proteinExistence type="inferred from homology"/>
<feature type="active site" evidence="5">
    <location>
        <position position="189"/>
    </location>
</feature>
<reference evidence="8 9" key="1">
    <citation type="journal article" date="2021" name="Hortic Res">
        <title>Chromosome-scale assembly of the Dendrobium chrysotoxum genome enhances the understanding of orchid evolution.</title>
        <authorList>
            <person name="Zhang Y."/>
            <person name="Zhang G.Q."/>
            <person name="Zhang D."/>
            <person name="Liu X.D."/>
            <person name="Xu X.Y."/>
            <person name="Sun W.H."/>
            <person name="Yu X."/>
            <person name="Zhu X."/>
            <person name="Wang Z.W."/>
            <person name="Zhao X."/>
            <person name="Zhong W.Y."/>
            <person name="Chen H."/>
            <person name="Yin W.L."/>
            <person name="Huang T."/>
            <person name="Niu S.C."/>
            <person name="Liu Z.J."/>
        </authorList>
    </citation>
    <scope>NUCLEOTIDE SEQUENCE [LARGE SCALE GENOMIC DNA]</scope>
    <source>
        <strain evidence="8">Lindl</strain>
    </source>
</reference>
<gene>
    <name evidence="8" type="ORF">IEQ34_002602</name>
</gene>
<dbReference type="InterPro" id="IPR032861">
    <property type="entry name" value="TAXi_N"/>
</dbReference>
<keyword evidence="6" id="KW-0472">Membrane</keyword>
<sequence>MEREQQLRGVVIISLPPPGDPNKGKTLTAFTISDNHGHLQQEPAAAAAAATTVSSYPESQSPAAVRSSLLRLRAKRAVAAVLGLSLLLFSIWACLFSEAPVQLLRGQEEDGRSRYSSILLPLYSKLRTQEVAGGGGPSRALVAGVELAKVSVTNSSAVIPIRGNLLPDGQYYTSVFVGNPPRPYFLDVDTGSDLTWIQCDAPCVSCTKGPHPWYKPSKGKIVQPEDYLCQEIQHNQNQWSCDSCHQCDYDVAYADHSSSMGVLARDEMQLMMSNGDKSKVNFVFGCAYDQRGQFLNTPAKTDGILGLSSAKVSLNSQLASQGIINNVVGHCISGGANDGGYMFFGDDFVPRWGMTWVPTQNGLTNFYSTQVQKIVYGSKQISIGQKGGNAYLTVFDSGSTYSFFPHEIYSSLINSFDYHSHGLISDNSDPLLPVCWRDSSLRSIGDVKQFFEPLILHFVKRWRILPTTFTILPEDYLIINVRVREISAWGYLMAVKCMMEQQLYWEISHCAGDWLYMIMCSRRLDGLDQTVLSLRNPETSLSFSNFPSAKSSKASTQPFSSLHQEQPYFSAISSSPHISNRCFNIHPAIVSDIPHQVYDSFTV</sequence>
<evidence type="ECO:0000256" key="5">
    <source>
        <dbReference type="PIRSR" id="PIRSR601461-1"/>
    </source>
</evidence>
<dbReference type="PANTHER" id="PTHR13683">
    <property type="entry name" value="ASPARTYL PROTEASES"/>
    <property type="match status" value="1"/>
</dbReference>
<dbReference type="SUPFAM" id="SSF50630">
    <property type="entry name" value="Acid proteases"/>
    <property type="match status" value="1"/>
</dbReference>
<keyword evidence="6" id="KW-0812">Transmembrane</keyword>
<dbReference type="InterPro" id="IPR001461">
    <property type="entry name" value="Aspartic_peptidase_A1"/>
</dbReference>
<dbReference type="InterPro" id="IPR021109">
    <property type="entry name" value="Peptidase_aspartic_dom_sf"/>
</dbReference>
<comment type="similarity">
    <text evidence="1">Belongs to the peptidase A1 family.</text>
</comment>
<dbReference type="AlphaFoldDB" id="A0AAV7HIA7"/>
<feature type="domain" description="Peptidase A1" evidence="7">
    <location>
        <begin position="171"/>
        <end position="603"/>
    </location>
</feature>
<keyword evidence="4" id="KW-0378">Hydrolase</keyword>
<comment type="caution">
    <text evidence="8">The sequence shown here is derived from an EMBL/GenBank/DDBJ whole genome shotgun (WGS) entry which is preliminary data.</text>
</comment>
<protein>
    <recommendedName>
        <fullName evidence="7">Peptidase A1 domain-containing protein</fullName>
    </recommendedName>
</protein>
<dbReference type="Proteomes" id="UP000775213">
    <property type="component" value="Unassembled WGS sequence"/>
</dbReference>
<evidence type="ECO:0000259" key="7">
    <source>
        <dbReference type="PROSITE" id="PS51767"/>
    </source>
</evidence>
<name>A0AAV7HIA7_DENCH</name>
<evidence type="ECO:0000256" key="1">
    <source>
        <dbReference type="ARBA" id="ARBA00007447"/>
    </source>
</evidence>
<dbReference type="InterPro" id="IPR033121">
    <property type="entry name" value="PEPTIDASE_A1"/>
</dbReference>
<dbReference type="FunFam" id="2.40.70.10:FF:000015">
    <property type="entry name" value="Aspartyl protease family protein"/>
    <property type="match status" value="1"/>
</dbReference>
<keyword evidence="6" id="KW-1133">Transmembrane helix</keyword>
<dbReference type="Pfam" id="PF14543">
    <property type="entry name" value="TAXi_N"/>
    <property type="match status" value="1"/>
</dbReference>
<keyword evidence="2" id="KW-0645">Protease</keyword>